<organism evidence="1">
    <name type="scientific">Aspergillus flavus</name>
    <dbReference type="NCBI Taxonomy" id="5059"/>
    <lineage>
        <taxon>Eukaryota</taxon>
        <taxon>Fungi</taxon>
        <taxon>Dikarya</taxon>
        <taxon>Ascomycota</taxon>
        <taxon>Pezizomycotina</taxon>
        <taxon>Eurotiomycetes</taxon>
        <taxon>Eurotiomycetidae</taxon>
        <taxon>Eurotiales</taxon>
        <taxon>Aspergillaceae</taxon>
        <taxon>Aspergillus</taxon>
        <taxon>Aspergillus subgen. Circumdati</taxon>
    </lineage>
</organism>
<evidence type="ECO:0000313" key="1">
    <source>
        <dbReference type="EMBL" id="KAB8250876.1"/>
    </source>
</evidence>
<name>A0A5N6H8N4_ASPFL</name>
<reference evidence="1" key="1">
    <citation type="submission" date="2019-04" db="EMBL/GenBank/DDBJ databases">
        <title>Friends and foes A comparative genomics study of 23 Aspergillus species from section Flavi.</title>
        <authorList>
            <consortium name="DOE Joint Genome Institute"/>
            <person name="Kjaerbolling I."/>
            <person name="Vesth T."/>
            <person name="Frisvad J.C."/>
            <person name="Nybo J.L."/>
            <person name="Theobald S."/>
            <person name="Kildgaard S."/>
            <person name="Isbrandt T."/>
            <person name="Kuo A."/>
            <person name="Sato A."/>
            <person name="Lyhne E.K."/>
            <person name="Kogle M.E."/>
            <person name="Wiebenga A."/>
            <person name="Kun R.S."/>
            <person name="Lubbers R.J."/>
            <person name="Makela M.R."/>
            <person name="Barry K."/>
            <person name="Chovatia M."/>
            <person name="Clum A."/>
            <person name="Daum C."/>
            <person name="Haridas S."/>
            <person name="He G."/>
            <person name="LaButti K."/>
            <person name="Lipzen A."/>
            <person name="Mondo S."/>
            <person name="Riley R."/>
            <person name="Salamov A."/>
            <person name="Simmons B.A."/>
            <person name="Magnuson J.K."/>
            <person name="Henrissat B."/>
            <person name="Mortensen U.H."/>
            <person name="Larsen T.O."/>
            <person name="Devries R.P."/>
            <person name="Grigoriev I.V."/>
            <person name="Machida M."/>
            <person name="Baker S.E."/>
            <person name="Andersen M.R."/>
        </authorList>
    </citation>
    <scope>NUCLEOTIDE SEQUENCE [LARGE SCALE GENOMIC DNA]</scope>
    <source>
        <strain evidence="1">CBS 121.62</strain>
    </source>
</reference>
<protein>
    <submittedName>
        <fullName evidence="1">Uncharacterized protein</fullName>
    </submittedName>
</protein>
<proteinExistence type="predicted"/>
<sequence length="76" mass="8952">MLCWYSSENTESHSKNNIRQAPEQVLNNLPLSVSQRHPVQQDPFLVLWRQSPFRSCIRAHLAMSTEGYIVHYSNYF</sequence>
<accession>A0A5N6H8N4</accession>
<dbReference type="EMBL" id="ML734562">
    <property type="protein sequence ID" value="KAB8250876.1"/>
    <property type="molecule type" value="Genomic_DNA"/>
</dbReference>
<dbReference type="AlphaFoldDB" id="A0A5N6H8N4"/>
<dbReference type="Proteomes" id="UP000325434">
    <property type="component" value="Unassembled WGS sequence"/>
</dbReference>
<gene>
    <name evidence="1" type="ORF">BDV35DRAFT_340305</name>
</gene>